<dbReference type="GO" id="GO:0005886">
    <property type="term" value="C:plasma membrane"/>
    <property type="evidence" value="ECO:0007669"/>
    <property type="project" value="TreeGrafter"/>
</dbReference>
<evidence type="ECO:0000256" key="1">
    <source>
        <dbReference type="ARBA" id="ARBA00004141"/>
    </source>
</evidence>
<feature type="transmembrane region" description="Helical" evidence="6">
    <location>
        <begin position="20"/>
        <end position="42"/>
    </location>
</feature>
<dbReference type="GO" id="GO:0007189">
    <property type="term" value="P:adenylate cyclase-activating G protein-coupled receptor signaling pathway"/>
    <property type="evidence" value="ECO:0007669"/>
    <property type="project" value="TreeGrafter"/>
</dbReference>
<dbReference type="OrthoDB" id="18453at2759"/>
<dbReference type="GO" id="GO:0007166">
    <property type="term" value="P:cell surface receptor signaling pathway"/>
    <property type="evidence" value="ECO:0007669"/>
    <property type="project" value="InterPro"/>
</dbReference>
<feature type="transmembrane region" description="Helical" evidence="6">
    <location>
        <begin position="324"/>
        <end position="346"/>
    </location>
</feature>
<evidence type="ECO:0000256" key="4">
    <source>
        <dbReference type="ARBA" id="ARBA00023136"/>
    </source>
</evidence>
<dbReference type="Gene3D" id="1.20.1070.10">
    <property type="entry name" value="Rhodopsin 7-helix transmembrane proteins"/>
    <property type="match status" value="1"/>
</dbReference>
<evidence type="ECO:0000313" key="8">
    <source>
        <dbReference type="EMBL" id="PSR97164.1"/>
    </source>
</evidence>
<feature type="compositionally biased region" description="Polar residues" evidence="5">
    <location>
        <begin position="417"/>
        <end position="444"/>
    </location>
</feature>
<keyword evidence="4 6" id="KW-0472">Membrane</keyword>
<protein>
    <recommendedName>
        <fullName evidence="7">G-protein coupled receptors family 2 profile 2 domain-containing protein</fullName>
    </recommendedName>
</protein>
<dbReference type="Proteomes" id="UP000241462">
    <property type="component" value="Unassembled WGS sequence"/>
</dbReference>
<dbReference type="PANTHER" id="PTHR23112:SF22">
    <property type="entry name" value="G-PROTEIN COUPLED RECEPTOR"/>
    <property type="match status" value="1"/>
</dbReference>
<proteinExistence type="predicted"/>
<sequence length="470" mass="52445">MLIADLTVGQLNAFTDIERAASVLSLLGCVLIIGTFCGSRQFHKPINRLVLYASMQVTPRDLGNMMTNVATLMARTYVSDGNSPGCQFQGFLIQMFMPADAFWTLAMAVNVYLTFYRKYDAQMLRKMELPYLLFCYGLPFIVALTYIFIKDATRGRMYGNATLWCWIQQSWDIWRIATFYGPVWVTIVITFIIYIRAGREIYRKHQQLKDLNYTSHHEPEPLPINDALNHKTTEVSVTVSNAQEGIDLATLGFTSHKHESTASPVLNDPETAYTVSISAQPPSKAESSSMAATNAATKPKVQPQPTHAPKIPSRRKVMLDAHNAAWSYTKVALLFFTAMLVTWIPSSLNRLYSLAKPGQINLPLEYMSACVLPLQGFWNAVIYILTSWQACKDLFEDTVTYFKSSSTGVDMPRMSNGLRSRSMTRLGSSTGTETGTARRSTTFGRGSKDSETESMEELANSAGSMSQSLT</sequence>
<reference evidence="8 9" key="1">
    <citation type="journal article" date="2018" name="Mycol. Prog.">
        <title>Coniella lustricola, a new species from submerged detritus.</title>
        <authorList>
            <person name="Raudabaugh D.B."/>
            <person name="Iturriaga T."/>
            <person name="Carver A."/>
            <person name="Mondo S."/>
            <person name="Pangilinan J."/>
            <person name="Lipzen A."/>
            <person name="He G."/>
            <person name="Amirebrahimi M."/>
            <person name="Grigoriev I.V."/>
            <person name="Miller A.N."/>
        </authorList>
    </citation>
    <scope>NUCLEOTIDE SEQUENCE [LARGE SCALE GENOMIC DNA]</scope>
    <source>
        <strain evidence="8 9">B22-T-1</strain>
    </source>
</reference>
<dbReference type="Pfam" id="PF05462">
    <property type="entry name" value="Dicty_CAR"/>
    <property type="match status" value="1"/>
</dbReference>
<evidence type="ECO:0000256" key="5">
    <source>
        <dbReference type="SAM" id="MobiDB-lite"/>
    </source>
</evidence>
<feature type="domain" description="G-protein coupled receptors family 2 profile 2" evidence="7">
    <location>
        <begin position="11"/>
        <end position="204"/>
    </location>
</feature>
<accession>A0A2T3AGB5</accession>
<dbReference type="SUPFAM" id="SSF81321">
    <property type="entry name" value="Family A G protein-coupled receptor-like"/>
    <property type="match status" value="1"/>
</dbReference>
<feature type="compositionally biased region" description="Polar residues" evidence="5">
    <location>
        <begin position="278"/>
        <end position="296"/>
    </location>
</feature>
<dbReference type="InParanoid" id="A0A2T3AGB5"/>
<dbReference type="AlphaFoldDB" id="A0A2T3AGB5"/>
<evidence type="ECO:0000259" key="7">
    <source>
        <dbReference type="PROSITE" id="PS50261"/>
    </source>
</evidence>
<feature type="compositionally biased region" description="Polar residues" evidence="5">
    <location>
        <begin position="461"/>
        <end position="470"/>
    </location>
</feature>
<dbReference type="PROSITE" id="PS50261">
    <property type="entry name" value="G_PROTEIN_RECEP_F2_4"/>
    <property type="match status" value="1"/>
</dbReference>
<keyword evidence="3 6" id="KW-1133">Transmembrane helix</keyword>
<evidence type="ECO:0000313" key="9">
    <source>
        <dbReference type="Proteomes" id="UP000241462"/>
    </source>
</evidence>
<organism evidence="8 9">
    <name type="scientific">Coniella lustricola</name>
    <dbReference type="NCBI Taxonomy" id="2025994"/>
    <lineage>
        <taxon>Eukaryota</taxon>
        <taxon>Fungi</taxon>
        <taxon>Dikarya</taxon>
        <taxon>Ascomycota</taxon>
        <taxon>Pezizomycotina</taxon>
        <taxon>Sordariomycetes</taxon>
        <taxon>Sordariomycetidae</taxon>
        <taxon>Diaporthales</taxon>
        <taxon>Schizoparmaceae</taxon>
        <taxon>Coniella</taxon>
    </lineage>
</organism>
<feature type="transmembrane region" description="Helical" evidence="6">
    <location>
        <begin position="91"/>
        <end position="116"/>
    </location>
</feature>
<feature type="region of interest" description="Disordered" evidence="5">
    <location>
        <begin position="413"/>
        <end position="470"/>
    </location>
</feature>
<gene>
    <name evidence="8" type="ORF">BD289DRAFT_459131</name>
</gene>
<dbReference type="PANTHER" id="PTHR23112">
    <property type="entry name" value="G PROTEIN-COUPLED RECEPTOR 157-RELATED"/>
    <property type="match status" value="1"/>
</dbReference>
<evidence type="ECO:0000256" key="6">
    <source>
        <dbReference type="SAM" id="Phobius"/>
    </source>
</evidence>
<feature type="region of interest" description="Disordered" evidence="5">
    <location>
        <begin position="278"/>
        <end position="311"/>
    </location>
</feature>
<evidence type="ECO:0000256" key="2">
    <source>
        <dbReference type="ARBA" id="ARBA00022692"/>
    </source>
</evidence>
<comment type="subcellular location">
    <subcellularLocation>
        <location evidence="1">Membrane</location>
        <topology evidence="1">Multi-pass membrane protein</topology>
    </subcellularLocation>
</comment>
<dbReference type="STRING" id="2025994.A0A2T3AGB5"/>
<dbReference type="InterPro" id="IPR017981">
    <property type="entry name" value="GPCR_2-like_7TM"/>
</dbReference>
<feature type="transmembrane region" description="Helical" evidence="6">
    <location>
        <begin position="128"/>
        <end position="149"/>
    </location>
</feature>
<keyword evidence="2 6" id="KW-0812">Transmembrane</keyword>
<dbReference type="EMBL" id="KZ678394">
    <property type="protein sequence ID" value="PSR97164.1"/>
    <property type="molecule type" value="Genomic_DNA"/>
</dbReference>
<evidence type="ECO:0000256" key="3">
    <source>
        <dbReference type="ARBA" id="ARBA00022989"/>
    </source>
</evidence>
<name>A0A2T3AGB5_9PEZI</name>
<feature type="transmembrane region" description="Helical" evidence="6">
    <location>
        <begin position="173"/>
        <end position="195"/>
    </location>
</feature>
<dbReference type="GO" id="GO:0004930">
    <property type="term" value="F:G protein-coupled receptor activity"/>
    <property type="evidence" value="ECO:0007669"/>
    <property type="project" value="TreeGrafter"/>
</dbReference>
<keyword evidence="9" id="KW-1185">Reference proteome</keyword>